<sequence length="77" mass="8694">MTWRLAAVNGLCSRWSGAAFRGPDFAAPYRATEGDGGGVRVRHGCEFTGRVAERDWRLWKAIEAGRKRRPAAPRRFF</sequence>
<gene>
    <name evidence="1" type="ORF">BN2476_240247</name>
</gene>
<protein>
    <submittedName>
        <fullName evidence="1">Uncharacterized protein</fullName>
    </submittedName>
</protein>
<proteinExistence type="predicted"/>
<dbReference type="AlphaFoldDB" id="A0A1N7RZU8"/>
<organism evidence="1 2">
    <name type="scientific">Paraburkholderia piptadeniae</name>
    <dbReference type="NCBI Taxonomy" id="1701573"/>
    <lineage>
        <taxon>Bacteria</taxon>
        <taxon>Pseudomonadati</taxon>
        <taxon>Pseudomonadota</taxon>
        <taxon>Betaproteobacteria</taxon>
        <taxon>Burkholderiales</taxon>
        <taxon>Burkholderiaceae</taxon>
        <taxon>Paraburkholderia</taxon>
    </lineage>
</organism>
<accession>A0A1N7RZU8</accession>
<dbReference type="EMBL" id="CYGY02000024">
    <property type="protein sequence ID" value="SIT40593.1"/>
    <property type="molecule type" value="Genomic_DNA"/>
</dbReference>
<evidence type="ECO:0000313" key="2">
    <source>
        <dbReference type="Proteomes" id="UP000195569"/>
    </source>
</evidence>
<keyword evidence="2" id="KW-1185">Reference proteome</keyword>
<reference evidence="1" key="1">
    <citation type="submission" date="2016-12" db="EMBL/GenBank/DDBJ databases">
        <authorList>
            <person name="Moulin L."/>
        </authorList>
    </citation>
    <scope>NUCLEOTIDE SEQUENCE [LARGE SCALE GENOMIC DNA]</scope>
    <source>
        <strain evidence="1">STM 7183</strain>
    </source>
</reference>
<name>A0A1N7RZU8_9BURK</name>
<dbReference type="Proteomes" id="UP000195569">
    <property type="component" value="Unassembled WGS sequence"/>
</dbReference>
<comment type="caution">
    <text evidence="1">The sequence shown here is derived from an EMBL/GenBank/DDBJ whole genome shotgun (WGS) entry which is preliminary data.</text>
</comment>
<evidence type="ECO:0000313" key="1">
    <source>
        <dbReference type="EMBL" id="SIT40593.1"/>
    </source>
</evidence>